<dbReference type="RefSeq" id="WP_267947506.1">
    <property type="nucleotide sequence ID" value="NZ_JBEQNA010000005.1"/>
</dbReference>
<name>A0ABV1ZSK5_9ACTN</name>
<dbReference type="InterPro" id="IPR053521">
    <property type="entry name" value="McjB-like"/>
</dbReference>
<dbReference type="Proteomes" id="UP001432401">
    <property type="component" value="Unassembled WGS sequence"/>
</dbReference>
<dbReference type="Pfam" id="PF13471">
    <property type="entry name" value="Transglut_core3"/>
    <property type="match status" value="1"/>
</dbReference>
<sequence length="147" mass="15599">MSSPVLPEPAAESASRGALLRSRACVGLALVVSQLKPHRIKQLMSLVVRNGGRPAVEDVEHHRGLVVSVSTLCAGEGCLPRSIATALLARWHGYGVTWCTGVQDRPFAAHAWVEIDGRPVGESADLGGFRKMLVCTPEYASSGGEKN</sequence>
<feature type="domain" description="Microcin J25-processing protein McjB C-terminal" evidence="1">
    <location>
        <begin position="25"/>
        <end position="133"/>
    </location>
</feature>
<comment type="caution">
    <text evidence="2">The sequence shown here is derived from an EMBL/GenBank/DDBJ whole genome shotgun (WGS) entry which is preliminary data.</text>
</comment>
<organism evidence="2 3">
    <name type="scientific">Nocardiopsis tropica</name>
    <dbReference type="NCBI Taxonomy" id="109330"/>
    <lineage>
        <taxon>Bacteria</taxon>
        <taxon>Bacillati</taxon>
        <taxon>Actinomycetota</taxon>
        <taxon>Actinomycetes</taxon>
        <taxon>Streptosporangiales</taxon>
        <taxon>Nocardiopsidaceae</taxon>
        <taxon>Nocardiopsis</taxon>
    </lineage>
</organism>
<dbReference type="EMBL" id="JBEQNB010000004">
    <property type="protein sequence ID" value="MES0834048.1"/>
    <property type="molecule type" value="Genomic_DNA"/>
</dbReference>
<dbReference type="NCBIfam" id="NF033537">
    <property type="entry name" value="lasso_biosyn_B2"/>
    <property type="match status" value="1"/>
</dbReference>
<keyword evidence="3" id="KW-1185">Reference proteome</keyword>
<dbReference type="InterPro" id="IPR032708">
    <property type="entry name" value="McjB_C"/>
</dbReference>
<gene>
    <name evidence="2" type="ORF">ABUK86_09685</name>
</gene>
<protein>
    <submittedName>
        <fullName evidence="2">Lasso peptide biosynthesis B2 protein</fullName>
    </submittedName>
</protein>
<reference evidence="2 3" key="1">
    <citation type="submission" date="2024-06" db="EMBL/GenBank/DDBJ databases">
        <authorList>
            <person name="Bataeva Y.V."/>
            <person name="Grigorian L.N."/>
            <person name="Solomentsev V.I."/>
        </authorList>
    </citation>
    <scope>NUCLEOTIDE SEQUENCE [LARGE SCALE GENOMIC DNA]</scope>
    <source>
        <strain evidence="3">SCPM-O-B-12605 (RCAM04882)</strain>
    </source>
</reference>
<evidence type="ECO:0000313" key="3">
    <source>
        <dbReference type="Proteomes" id="UP001432401"/>
    </source>
</evidence>
<proteinExistence type="predicted"/>
<evidence type="ECO:0000259" key="1">
    <source>
        <dbReference type="Pfam" id="PF13471"/>
    </source>
</evidence>
<evidence type="ECO:0000313" key="2">
    <source>
        <dbReference type="EMBL" id="MES0834048.1"/>
    </source>
</evidence>
<accession>A0ABV1ZSK5</accession>